<dbReference type="InterPro" id="IPR025396">
    <property type="entry name" value="DUF4302"/>
</dbReference>
<sequence>MKHIKYLVFFILTIASCKKEFEGVRPDAKINQLRDQYSQQLTGAKNGWIGYLFPAGGGGYTFKFTFNDKHRVKTYATIDAKKAESPDESSYRLVADQLVSLYFDTYSYLHQLADPDESKSGGRRGGGKISDFEFAIIESSADTMKLRGNHNESQLILIRAKDNEGDNFIKDAFNLNNKIDDINQLRHYYNNVKLNNKEYGTIINTELNTISFYHSENGLFNSFYTEYAMSSKGIVLKTPFIAGDLRINYIDDFNINKTSNSATAKINGKTEIKFSNSDKPLIIDKEAPRRMYLTNKNHTSSHGFTIEGKKDAVGIRKFPLFNFLVFVPRRYIDPIDALYVIYGEDFNVGPLFTTNYNDQGILSFKPIRLLTGIDPGEELEKIIIQQNNLWFDPNGFYVYQTGKENYDLVSIKDSKVWIRFN</sequence>
<dbReference type="Pfam" id="PF14135">
    <property type="entry name" value="DUF4302"/>
    <property type="match status" value="1"/>
</dbReference>
<dbReference type="EMBL" id="JBHTKY010000021">
    <property type="protein sequence ID" value="MFD1166648.1"/>
    <property type="molecule type" value="Genomic_DNA"/>
</dbReference>
<proteinExistence type="predicted"/>
<accession>A0ABW3RPP3</accession>
<protein>
    <submittedName>
        <fullName evidence="1">DUF4302 domain-containing protein</fullName>
    </submittedName>
</protein>
<dbReference type="RefSeq" id="WP_380897475.1">
    <property type="nucleotide sequence ID" value="NZ_JBHTKY010000021.1"/>
</dbReference>
<comment type="caution">
    <text evidence="1">The sequence shown here is derived from an EMBL/GenBank/DDBJ whole genome shotgun (WGS) entry which is preliminary data.</text>
</comment>
<dbReference type="PROSITE" id="PS51257">
    <property type="entry name" value="PROKAR_LIPOPROTEIN"/>
    <property type="match status" value="1"/>
</dbReference>
<evidence type="ECO:0000313" key="1">
    <source>
        <dbReference type="EMBL" id="MFD1166648.1"/>
    </source>
</evidence>
<keyword evidence="2" id="KW-1185">Reference proteome</keyword>
<reference evidence="2" key="1">
    <citation type="journal article" date="2019" name="Int. J. Syst. Evol. Microbiol.">
        <title>The Global Catalogue of Microorganisms (GCM) 10K type strain sequencing project: providing services to taxonomists for standard genome sequencing and annotation.</title>
        <authorList>
            <consortium name="The Broad Institute Genomics Platform"/>
            <consortium name="The Broad Institute Genome Sequencing Center for Infectious Disease"/>
            <person name="Wu L."/>
            <person name="Ma J."/>
        </authorList>
    </citation>
    <scope>NUCLEOTIDE SEQUENCE [LARGE SCALE GENOMIC DNA]</scope>
    <source>
        <strain evidence="2">CCUG 52468</strain>
    </source>
</reference>
<dbReference type="Proteomes" id="UP001597205">
    <property type="component" value="Unassembled WGS sequence"/>
</dbReference>
<organism evidence="1 2">
    <name type="scientific">Sphingobacterium daejeonense</name>
    <dbReference type="NCBI Taxonomy" id="371142"/>
    <lineage>
        <taxon>Bacteria</taxon>
        <taxon>Pseudomonadati</taxon>
        <taxon>Bacteroidota</taxon>
        <taxon>Sphingobacteriia</taxon>
        <taxon>Sphingobacteriales</taxon>
        <taxon>Sphingobacteriaceae</taxon>
        <taxon>Sphingobacterium</taxon>
    </lineage>
</organism>
<gene>
    <name evidence="1" type="ORF">ACFQ2C_13625</name>
</gene>
<evidence type="ECO:0000313" key="2">
    <source>
        <dbReference type="Proteomes" id="UP001597205"/>
    </source>
</evidence>
<name>A0ABW3RPP3_9SPHI</name>